<evidence type="ECO:0000313" key="2">
    <source>
        <dbReference type="Proteomes" id="UP000079169"/>
    </source>
</evidence>
<evidence type="ECO:0000256" key="1">
    <source>
        <dbReference type="SAM" id="MobiDB-lite"/>
    </source>
</evidence>
<accession>A0A3Q0J3M0</accession>
<dbReference type="AlphaFoldDB" id="A0A3Q0J3M0"/>
<gene>
    <name evidence="3" type="primary">LOC113469508</name>
</gene>
<name>A0A3Q0J3M0_DIACI</name>
<dbReference type="KEGG" id="dci:113469508"/>
<feature type="compositionally biased region" description="Polar residues" evidence="1">
    <location>
        <begin position="119"/>
        <end position="134"/>
    </location>
</feature>
<reference evidence="3" key="1">
    <citation type="submission" date="2025-08" db="UniProtKB">
        <authorList>
            <consortium name="RefSeq"/>
        </authorList>
    </citation>
    <scope>IDENTIFICATION</scope>
</reference>
<sequence length="134" mass="15332">MERNRFFNSRQQGQTLLDFITQLKNIAASCEFRERDSIIKDIFICNMSNQYNYGKEKLLEDPELTLDKAEEVASRLVASRQHVSALQIRDSVSSHLSNHQISNLGRSHSQGRSHSHSSKANYNHRLSSNKPSSN</sequence>
<feature type="region of interest" description="Disordered" evidence="1">
    <location>
        <begin position="97"/>
        <end position="134"/>
    </location>
</feature>
<evidence type="ECO:0000313" key="3">
    <source>
        <dbReference type="RefSeq" id="XP_026683082.1"/>
    </source>
</evidence>
<organism evidence="2 3">
    <name type="scientific">Diaphorina citri</name>
    <name type="common">Asian citrus psyllid</name>
    <dbReference type="NCBI Taxonomy" id="121845"/>
    <lineage>
        <taxon>Eukaryota</taxon>
        <taxon>Metazoa</taxon>
        <taxon>Ecdysozoa</taxon>
        <taxon>Arthropoda</taxon>
        <taxon>Hexapoda</taxon>
        <taxon>Insecta</taxon>
        <taxon>Pterygota</taxon>
        <taxon>Neoptera</taxon>
        <taxon>Paraneoptera</taxon>
        <taxon>Hemiptera</taxon>
        <taxon>Sternorrhyncha</taxon>
        <taxon>Psylloidea</taxon>
        <taxon>Psyllidae</taxon>
        <taxon>Diaphorininae</taxon>
        <taxon>Diaphorina</taxon>
    </lineage>
</organism>
<dbReference type="RefSeq" id="XP_026683082.1">
    <property type="nucleotide sequence ID" value="XM_026827281.1"/>
</dbReference>
<dbReference type="PaxDb" id="121845-A0A3Q0J3M0"/>
<keyword evidence="2" id="KW-1185">Reference proteome</keyword>
<dbReference type="Proteomes" id="UP000079169">
    <property type="component" value="Unplaced"/>
</dbReference>
<dbReference type="GeneID" id="113469508"/>
<proteinExistence type="predicted"/>
<protein>
    <submittedName>
        <fullName evidence="3">Uncharacterized protein LOC113469508</fullName>
    </submittedName>
</protein>